<dbReference type="Proteomes" id="UP001385951">
    <property type="component" value="Unassembled WGS sequence"/>
</dbReference>
<dbReference type="PANTHER" id="PTHR33096">
    <property type="entry name" value="CXC2 DOMAIN-CONTAINING PROTEIN"/>
    <property type="match status" value="1"/>
</dbReference>
<dbReference type="InterPro" id="IPR041457">
    <property type="entry name" value="CxC2_KDZ-assoc"/>
</dbReference>
<dbReference type="EMBL" id="JASBNA010000106">
    <property type="protein sequence ID" value="KAK7676745.1"/>
    <property type="molecule type" value="Genomic_DNA"/>
</dbReference>
<dbReference type="InterPro" id="IPR040521">
    <property type="entry name" value="KDZ"/>
</dbReference>
<dbReference type="EMBL" id="JASBNA010000107">
    <property type="protein sequence ID" value="KAK7676713.1"/>
    <property type="molecule type" value="Genomic_DNA"/>
</dbReference>
<feature type="compositionally biased region" description="Basic residues" evidence="1">
    <location>
        <begin position="26"/>
        <end position="38"/>
    </location>
</feature>
<comment type="caution">
    <text evidence="3">The sequence shown here is derived from an EMBL/GenBank/DDBJ whole genome shotgun (WGS) entry which is preliminary data.</text>
</comment>
<evidence type="ECO:0000259" key="2">
    <source>
        <dbReference type="Pfam" id="PF18803"/>
    </source>
</evidence>
<feature type="compositionally biased region" description="Polar residues" evidence="1">
    <location>
        <begin position="41"/>
        <end position="55"/>
    </location>
</feature>
<protein>
    <recommendedName>
        <fullName evidence="2">CxC2-like cysteine cluster KDZ transposase-associated domain-containing protein</fullName>
    </recommendedName>
</protein>
<gene>
    <name evidence="5" type="ORF">QCA50_020321</name>
    <name evidence="4" type="ORF">QCA50_020345</name>
    <name evidence="3" type="ORF">QCA50_020370</name>
</gene>
<sequence length="1089" mass="124208">MAPGRRRKEQHADDALNNVYEESSLRSHHKRRKLRKIPLGRSQQEPTQHYFQSTSFPNPDGQWAGDFDHDMQDSVHHDLGRLPVRSNNQNDLLREFLGCRDQILRIIAERDAPPLNRICRICKSVKESNPMQWRCHSCFGDPVYCSECIRRSHLNLPFHSVSRWDGKAFHRSSLSKAGLTLNLGHGGDLCPAYRHPNTTSGLVSDVESDFMDVDSISDPGVPPENTPHPSNQIDPFLDIDSDDEDSWRDPMTGGIPLRAKKPDRGYDIHRCPLITAVHASGVYELRIRPCRCLLGQDVPIFNQMLYMGLYPASRKKTRTVFTFDSLDDYDLENLETKASAAKHYDKLTRLTANAFPTMVPNRYRELLQIAREWRNLKARQRAGYAYSPTDAIPPGGLALFCPTCPQPGVNLPDDWQSDPDRKKYMRTLLADGNFKQDHLMMKYDADDVPLSDGHGYMVTRAPFEAYLSLTSDPVTLEPSCHEHRAVTQQNRSHAHLDVTGIGAIACGRHGCFYPHSVVNFRKGEGQRYMDYAFIQAILYIRQSLLVFLLYDIMCQFWVNFLKRLLGMPDHLRLPDGVEFKRGIGLFHVHGHVKECFARYAPTFIQGAGMLDGEIIETLWNLLNYTASSARAMSWFHRQEYLDAHMADSNWKKLIGMVLSIFRKWENAVEQAAESEEDFVSLCASVGQQKCDLWTTEEADAQERRDEDPTAMDIFDVKEDEAPGKTVMANVWIYRELQPNTSTIRGSTSWITSGIRITEQQIELRKEVRKAGKYPTPDETQKILEKRQGLQEQIDDFRAKSRGFVSIANEPDPEYSATPDDWMDIAADDENEPDGELDPDATLFDVSDGRSAERLAIPLPSSFGKVACKTRIQGLAAIELDLRIGQANDALRFLRIAIGQKSFNFRTKFRTGSANSGYKNRLRSYAEKHTLQMTIDQAAQVYTSARRALEVLGAPPDVLSKFKVLNKADLSASTAVVDPNARGERNNGLPWIWHTQHNPGEDPAWMDELYRVNWLRAKSRRDRWAEELALTQAEMQWTRLFHLHRKNLWLSRAAEVEAEHPKLQFYARKQAKTWDLLASQVDNALARMTG</sequence>
<reference evidence="3 6" key="1">
    <citation type="submission" date="2022-09" db="EMBL/GenBank/DDBJ databases">
        <authorList>
            <person name="Palmer J.M."/>
        </authorList>
    </citation>
    <scope>NUCLEOTIDE SEQUENCE [LARGE SCALE GENOMIC DNA]</scope>
    <source>
        <strain evidence="3 6">DSM 7382</strain>
    </source>
</reference>
<accession>A0AAW0F889</accession>
<evidence type="ECO:0000313" key="3">
    <source>
        <dbReference type="EMBL" id="KAK7676688.1"/>
    </source>
</evidence>
<evidence type="ECO:0000313" key="5">
    <source>
        <dbReference type="EMBL" id="KAK7676745.1"/>
    </source>
</evidence>
<feature type="region of interest" description="Disordered" evidence="1">
    <location>
        <begin position="1"/>
        <end position="55"/>
    </location>
</feature>
<evidence type="ECO:0000256" key="1">
    <source>
        <dbReference type="SAM" id="MobiDB-lite"/>
    </source>
</evidence>
<dbReference type="AlphaFoldDB" id="A0AAW0F889"/>
<keyword evidence="6" id="KW-1185">Reference proteome</keyword>
<dbReference type="EMBL" id="JASBNA010000108">
    <property type="protein sequence ID" value="KAK7676688.1"/>
    <property type="molecule type" value="Genomic_DNA"/>
</dbReference>
<dbReference type="PANTHER" id="PTHR33096:SF1">
    <property type="entry name" value="CXC1-LIKE CYSTEINE CLUSTER ASSOCIATED WITH KDZ TRANSPOSASES DOMAIN-CONTAINING PROTEIN"/>
    <property type="match status" value="1"/>
</dbReference>
<dbReference type="Pfam" id="PF18803">
    <property type="entry name" value="CxC2"/>
    <property type="match status" value="1"/>
</dbReference>
<name>A0AAW0F889_9APHY</name>
<dbReference type="Pfam" id="PF18758">
    <property type="entry name" value="KDZ"/>
    <property type="match status" value="1"/>
</dbReference>
<organism evidence="3 6">
    <name type="scientific">Cerrena zonata</name>
    <dbReference type="NCBI Taxonomy" id="2478898"/>
    <lineage>
        <taxon>Eukaryota</taxon>
        <taxon>Fungi</taxon>
        <taxon>Dikarya</taxon>
        <taxon>Basidiomycota</taxon>
        <taxon>Agaricomycotina</taxon>
        <taxon>Agaricomycetes</taxon>
        <taxon>Polyporales</taxon>
        <taxon>Cerrenaceae</taxon>
        <taxon>Cerrena</taxon>
    </lineage>
</organism>
<evidence type="ECO:0000313" key="6">
    <source>
        <dbReference type="Proteomes" id="UP001385951"/>
    </source>
</evidence>
<feature type="region of interest" description="Disordered" evidence="1">
    <location>
        <begin position="215"/>
        <end position="234"/>
    </location>
</feature>
<proteinExistence type="predicted"/>
<evidence type="ECO:0000313" key="4">
    <source>
        <dbReference type="EMBL" id="KAK7676713.1"/>
    </source>
</evidence>
<feature type="domain" description="CxC2-like cysteine cluster KDZ transposase-associated" evidence="2">
    <location>
        <begin position="274"/>
        <end position="353"/>
    </location>
</feature>